<organism evidence="2 3">
    <name type="scientific">Cyclospora cayetanensis</name>
    <dbReference type="NCBI Taxonomy" id="88456"/>
    <lineage>
        <taxon>Eukaryota</taxon>
        <taxon>Sar</taxon>
        <taxon>Alveolata</taxon>
        <taxon>Apicomplexa</taxon>
        <taxon>Conoidasida</taxon>
        <taxon>Coccidia</taxon>
        <taxon>Eucoccidiorida</taxon>
        <taxon>Eimeriorina</taxon>
        <taxon>Eimeriidae</taxon>
        <taxon>Cyclospora</taxon>
    </lineage>
</organism>
<reference evidence="3" key="1">
    <citation type="submission" date="2025-08" db="UniProtKB">
        <authorList>
            <consortium name="RefSeq"/>
        </authorList>
    </citation>
    <scope>IDENTIFICATION</scope>
</reference>
<dbReference type="GeneID" id="34621303"/>
<feature type="region of interest" description="Disordered" evidence="1">
    <location>
        <begin position="49"/>
        <end position="109"/>
    </location>
</feature>
<gene>
    <name evidence="3" type="primary">LOC34621303</name>
</gene>
<evidence type="ECO:0000313" key="2">
    <source>
        <dbReference type="Proteomes" id="UP000515125"/>
    </source>
</evidence>
<name>A0A6P6S344_9EIME</name>
<dbReference type="OrthoDB" id="331553at2759"/>
<feature type="compositionally biased region" description="Low complexity" evidence="1">
    <location>
        <begin position="49"/>
        <end position="64"/>
    </location>
</feature>
<dbReference type="Proteomes" id="UP000515125">
    <property type="component" value="Unplaced"/>
</dbReference>
<evidence type="ECO:0000313" key="3">
    <source>
        <dbReference type="RefSeq" id="XP_026194229.1"/>
    </source>
</evidence>
<proteinExistence type="predicted"/>
<keyword evidence="2" id="KW-1185">Reference proteome</keyword>
<evidence type="ECO:0000256" key="1">
    <source>
        <dbReference type="SAM" id="MobiDB-lite"/>
    </source>
</evidence>
<accession>A0A6P6S344</accession>
<dbReference type="AlphaFoldDB" id="A0A6P6S344"/>
<feature type="region of interest" description="Disordered" evidence="1">
    <location>
        <begin position="219"/>
        <end position="267"/>
    </location>
</feature>
<dbReference type="RefSeq" id="XP_026194229.1">
    <property type="nucleotide sequence ID" value="XM_026338444.1"/>
</dbReference>
<protein>
    <submittedName>
        <fullName evidence="3">Uncharacterized protein LOC34621303</fullName>
    </submittedName>
</protein>
<sequence length="359" mass="37473">MPVDPSRWMRQRHSHPRIGPAYQAKIPSLEGGPYPEVPLKWLGEAAVADAETQAATPGEAQGSTSGKGSGRTRGAGTASRQLAAASQASRPMTRKMRATAARNSEQADQLQQAAEAVTFSAAMLADAAREMKEMSTDIAGESFCGAPPGSAEVSYHSDATAVAQSTTTFCGGFLVSSQEAATDGEAAAAGASGTGEGNCTSASGIFSSEIPVDLAFTPADEPDLAPVQLPGSAEASLEEPGSIAEKHELPAAESGSSKRHRPCKAAGRYTDENSQRCKEADTSRSAGFFLCPCPLLQVSGEREPSSSIAVWSSHVAPTNVPGNNPNVQIGLWHVTATPFYIRGSEKDFWNHTSPAHRLF</sequence>
<feature type="compositionally biased region" description="Low complexity" evidence="1">
    <location>
        <begin position="74"/>
        <end position="90"/>
    </location>
</feature>
<feature type="region of interest" description="Disordered" evidence="1">
    <location>
        <begin position="1"/>
        <end position="30"/>
    </location>
</feature>